<accession>A0ABV9YA15</accession>
<keyword evidence="2" id="KW-1185">Reference proteome</keyword>
<evidence type="ECO:0000313" key="1">
    <source>
        <dbReference type="EMBL" id="MFC5059491.1"/>
    </source>
</evidence>
<comment type="caution">
    <text evidence="1">The sequence shown here is derived from an EMBL/GenBank/DDBJ whole genome shotgun (WGS) entry which is preliminary data.</text>
</comment>
<name>A0ABV9YA15_9PSEU</name>
<gene>
    <name evidence="1" type="ORF">ACFPFM_37735</name>
</gene>
<organism evidence="1 2">
    <name type="scientific">Saccharothrix xinjiangensis</name>
    <dbReference type="NCBI Taxonomy" id="204798"/>
    <lineage>
        <taxon>Bacteria</taxon>
        <taxon>Bacillati</taxon>
        <taxon>Actinomycetota</taxon>
        <taxon>Actinomycetes</taxon>
        <taxon>Pseudonocardiales</taxon>
        <taxon>Pseudonocardiaceae</taxon>
        <taxon>Saccharothrix</taxon>
    </lineage>
</organism>
<evidence type="ECO:0008006" key="3">
    <source>
        <dbReference type="Google" id="ProtNLM"/>
    </source>
</evidence>
<dbReference type="Proteomes" id="UP001595833">
    <property type="component" value="Unassembled WGS sequence"/>
</dbReference>
<reference evidence="2" key="1">
    <citation type="journal article" date="2019" name="Int. J. Syst. Evol. Microbiol.">
        <title>The Global Catalogue of Microorganisms (GCM) 10K type strain sequencing project: providing services to taxonomists for standard genome sequencing and annotation.</title>
        <authorList>
            <consortium name="The Broad Institute Genomics Platform"/>
            <consortium name="The Broad Institute Genome Sequencing Center for Infectious Disease"/>
            <person name="Wu L."/>
            <person name="Ma J."/>
        </authorList>
    </citation>
    <scope>NUCLEOTIDE SEQUENCE [LARGE SCALE GENOMIC DNA]</scope>
    <source>
        <strain evidence="2">KCTC 12848</strain>
    </source>
</reference>
<protein>
    <recommendedName>
        <fullName evidence="3">PadR family transcriptional regulator</fullName>
    </recommendedName>
</protein>
<evidence type="ECO:0000313" key="2">
    <source>
        <dbReference type="Proteomes" id="UP001595833"/>
    </source>
</evidence>
<dbReference type="EMBL" id="JBHSJB010000042">
    <property type="protein sequence ID" value="MFC5059491.1"/>
    <property type="molecule type" value="Genomic_DNA"/>
</dbReference>
<dbReference type="RefSeq" id="WP_344035586.1">
    <property type="nucleotide sequence ID" value="NZ_BAAAKE010000003.1"/>
</dbReference>
<sequence length="46" mass="5135">MDLSPAEPTVLGLLVERPGHGHDIERVVEERGVRQLDEFGPRRCAP</sequence>
<proteinExistence type="predicted"/>